<dbReference type="InterPro" id="IPR010195">
    <property type="entry name" value="Uncharacterised_peroxidase-rel"/>
</dbReference>
<sequence length="183" mass="18903">MSRIAIPASIDSAPAAAQPLLLAVQQQIGSVPNLFRLVANSPAALEGYLGMSGALGKGTLPAPTRERIALAVAEINGCGYCLSAHAYLGKHLAKLDDAEIAANRSGTSNDPKAAAAVQFAAKVTQARGKVGADDVLAVKAAGYSDAQVIEIVQHVALNTWTNYINEVAKTEIDFPVVALREAA</sequence>
<dbReference type="InterPro" id="IPR004675">
    <property type="entry name" value="AhpD_core"/>
</dbReference>
<accession>A0A5B7ZQQ3</accession>
<dbReference type="SUPFAM" id="SSF69118">
    <property type="entry name" value="AhpD-like"/>
    <property type="match status" value="1"/>
</dbReference>
<dbReference type="Pfam" id="PF02627">
    <property type="entry name" value="CMD"/>
    <property type="match status" value="1"/>
</dbReference>
<name>A0A5B7ZQQ3_9GAMM</name>
<organism evidence="2 3">
    <name type="scientific">Thermomonas aquatica</name>
    <dbReference type="NCBI Taxonomy" id="2202149"/>
    <lineage>
        <taxon>Bacteria</taxon>
        <taxon>Pseudomonadati</taxon>
        <taxon>Pseudomonadota</taxon>
        <taxon>Gammaproteobacteria</taxon>
        <taxon>Lysobacterales</taxon>
        <taxon>Lysobacteraceae</taxon>
        <taxon>Thermomonas</taxon>
    </lineage>
</organism>
<proteinExistence type="predicted"/>
<gene>
    <name evidence="2" type="ORF">FHQ07_08160</name>
</gene>
<dbReference type="InterPro" id="IPR003779">
    <property type="entry name" value="CMD-like"/>
</dbReference>
<feature type="domain" description="Carboxymuconolactone decarboxylase-like" evidence="1">
    <location>
        <begin position="42"/>
        <end position="121"/>
    </location>
</feature>
<dbReference type="RefSeq" id="WP_139716339.1">
    <property type="nucleotide sequence ID" value="NZ_CP040871.1"/>
</dbReference>
<dbReference type="Gene3D" id="1.20.1290.10">
    <property type="entry name" value="AhpD-like"/>
    <property type="match status" value="1"/>
</dbReference>
<protein>
    <submittedName>
        <fullName evidence="2">Peroxidase-related enzyme</fullName>
    </submittedName>
</protein>
<keyword evidence="2" id="KW-0575">Peroxidase</keyword>
<keyword evidence="2" id="KW-0560">Oxidoreductase</keyword>
<dbReference type="NCBIfam" id="TIGR00778">
    <property type="entry name" value="ahpD_dom"/>
    <property type="match status" value="1"/>
</dbReference>
<dbReference type="PANTHER" id="PTHR35446:SF3">
    <property type="entry name" value="CMD DOMAIN-CONTAINING PROTEIN"/>
    <property type="match status" value="1"/>
</dbReference>
<dbReference type="NCBIfam" id="TIGR01926">
    <property type="entry name" value="peroxid_rel"/>
    <property type="match status" value="1"/>
</dbReference>
<dbReference type="PANTHER" id="PTHR35446">
    <property type="entry name" value="SI:CH211-175M2.5"/>
    <property type="match status" value="1"/>
</dbReference>
<dbReference type="OrthoDB" id="9808310at2"/>
<dbReference type="EMBL" id="CP040871">
    <property type="protein sequence ID" value="QDA57288.1"/>
    <property type="molecule type" value="Genomic_DNA"/>
</dbReference>
<dbReference type="Proteomes" id="UP000308149">
    <property type="component" value="Chromosome"/>
</dbReference>
<keyword evidence="3" id="KW-1185">Reference proteome</keyword>
<evidence type="ECO:0000313" key="3">
    <source>
        <dbReference type="Proteomes" id="UP000308149"/>
    </source>
</evidence>
<dbReference type="GO" id="GO:0051920">
    <property type="term" value="F:peroxiredoxin activity"/>
    <property type="evidence" value="ECO:0007669"/>
    <property type="project" value="InterPro"/>
</dbReference>
<evidence type="ECO:0000313" key="2">
    <source>
        <dbReference type="EMBL" id="QDA57288.1"/>
    </source>
</evidence>
<reference evidence="2 3" key="1">
    <citation type="submission" date="2019-06" db="EMBL/GenBank/DDBJ databases">
        <title>Thermomonas aquatica sp. nov., isolated from an industrial wastewater treatment plant.</title>
        <authorList>
            <person name="Jeon J.H."/>
            <person name="Park D.-S."/>
        </authorList>
    </citation>
    <scope>NUCLEOTIDE SEQUENCE [LARGE SCALE GENOMIC DNA]</scope>
    <source>
        <strain evidence="2 3">SY21</strain>
    </source>
</reference>
<evidence type="ECO:0000259" key="1">
    <source>
        <dbReference type="Pfam" id="PF02627"/>
    </source>
</evidence>
<dbReference type="AlphaFoldDB" id="A0A5B7ZQQ3"/>
<dbReference type="KEGG" id="thes:FHQ07_08160"/>
<dbReference type="InterPro" id="IPR029032">
    <property type="entry name" value="AhpD-like"/>
</dbReference>